<evidence type="ECO:0000256" key="4">
    <source>
        <dbReference type="ARBA" id="ARBA00012944"/>
    </source>
</evidence>
<evidence type="ECO:0000256" key="8">
    <source>
        <dbReference type="ARBA" id="ARBA00022692"/>
    </source>
</evidence>
<keyword evidence="14 17" id="KW-0496">Mitochondrion</keyword>
<keyword evidence="12 17" id="KW-0520">NAD</keyword>
<sequence length="444" mass="50038">MLKFYMVLSGLWLVSKALSVNSMSVIISLLVILWVSSSSYTVVSMSYFMVDSLGWFLILLTFWIILLMLISSNSYFHTSFYSDKFCSVLCMMTILLVLTFSCYDLFSFYVFFEGSLIPIYLLIVGWGYQPERLQAGIYLFLYTIFASLPLLISLILMVKIHSSFSMELLTVKKSFSYNSLDIWFFFSSLAFLVKLPTFFAHLWLPKAHVEAPVSGSMMLAGVLLKLGCYGLMRIMMFFQSFVIYLSSFFVSLGLVGGLFVGFICLRQVDLKCLIAYSSVSHMGLLLAGLVSWGMWGYSGSLYMCVAHGLCSSGLFFLSGVVFERSGSRSFSINKGLVSMMPSSAFWWFMFCIGNLGAPIVLNLVGELGLMGSILSFSFFTMLILMFFSFMGAAYSLFLFSGTQHGQFYSGIQSMGDNLAREHLVLFLHFVPLFFLILEVDLMTF</sequence>
<keyword evidence="6 17" id="KW-0813">Transport</keyword>
<dbReference type="InterPro" id="IPR003918">
    <property type="entry name" value="NADH_UbQ_OxRdtase"/>
</dbReference>
<evidence type="ECO:0000256" key="6">
    <source>
        <dbReference type="ARBA" id="ARBA00022448"/>
    </source>
</evidence>
<comment type="catalytic activity">
    <reaction evidence="16 17">
        <text>a ubiquinone + NADH + 5 H(+)(in) = a ubiquinol + NAD(+) + 4 H(+)(out)</text>
        <dbReference type="Rhea" id="RHEA:29091"/>
        <dbReference type="Rhea" id="RHEA-COMP:9565"/>
        <dbReference type="Rhea" id="RHEA-COMP:9566"/>
        <dbReference type="ChEBI" id="CHEBI:15378"/>
        <dbReference type="ChEBI" id="CHEBI:16389"/>
        <dbReference type="ChEBI" id="CHEBI:17976"/>
        <dbReference type="ChEBI" id="CHEBI:57540"/>
        <dbReference type="ChEBI" id="CHEBI:57945"/>
        <dbReference type="EC" id="7.1.1.2"/>
    </reaction>
</comment>
<dbReference type="PRINTS" id="PR01437">
    <property type="entry name" value="NUOXDRDTASE4"/>
</dbReference>
<name>A0A089NEZ9_9CRUS</name>
<evidence type="ECO:0000313" key="20">
    <source>
        <dbReference type="EMBL" id="AIQ85055.1"/>
    </source>
</evidence>
<feature type="domain" description="NADH:quinone oxidoreductase/Mrp antiporter transmembrane" evidence="18">
    <location>
        <begin position="103"/>
        <end position="389"/>
    </location>
</feature>
<dbReference type="GO" id="GO:0015990">
    <property type="term" value="P:electron transport coupled proton transport"/>
    <property type="evidence" value="ECO:0007669"/>
    <property type="project" value="TreeGrafter"/>
</dbReference>
<dbReference type="InterPro" id="IPR000260">
    <property type="entry name" value="NADH4_N"/>
</dbReference>
<feature type="domain" description="NADH:ubiquinone oxidoreductase chain 4 N-terminal" evidence="19">
    <location>
        <begin position="1"/>
        <end position="99"/>
    </location>
</feature>
<keyword evidence="8 17" id="KW-0812">Transmembrane</keyword>
<evidence type="ECO:0000256" key="1">
    <source>
        <dbReference type="ARBA" id="ARBA00003257"/>
    </source>
</evidence>
<geneLocation type="mitochondrion" evidence="20"/>
<organism evidence="20">
    <name type="scientific">Lepas australis</name>
    <dbReference type="NCBI Taxonomy" id="479279"/>
    <lineage>
        <taxon>Eukaryota</taxon>
        <taxon>Metazoa</taxon>
        <taxon>Ecdysozoa</taxon>
        <taxon>Arthropoda</taxon>
        <taxon>Crustacea</taxon>
        <taxon>Multicrustacea</taxon>
        <taxon>Cirripedia</taxon>
        <taxon>Thoracica</taxon>
        <taxon>Thoracicalcarea</taxon>
        <taxon>Scalpellomorpha</taxon>
        <taxon>Lepadoidea</taxon>
        <taxon>Lepadidae</taxon>
        <taxon>Lepas</taxon>
    </lineage>
</organism>
<evidence type="ECO:0000256" key="7">
    <source>
        <dbReference type="ARBA" id="ARBA00022660"/>
    </source>
</evidence>
<feature type="transmembrane region" description="Helical" evidence="17">
    <location>
        <begin position="106"/>
        <end position="127"/>
    </location>
</feature>
<evidence type="ECO:0000259" key="19">
    <source>
        <dbReference type="Pfam" id="PF01059"/>
    </source>
</evidence>
<feature type="transmembrane region" description="Helical" evidence="17">
    <location>
        <begin position="12"/>
        <end position="35"/>
    </location>
</feature>
<feature type="transmembrane region" description="Helical" evidence="17">
    <location>
        <begin position="182"/>
        <end position="204"/>
    </location>
</feature>
<gene>
    <name evidence="20" type="primary">ND4</name>
</gene>
<feature type="transmembrane region" description="Helical" evidence="17">
    <location>
        <begin position="343"/>
        <end position="361"/>
    </location>
</feature>
<evidence type="ECO:0000256" key="10">
    <source>
        <dbReference type="ARBA" id="ARBA00022982"/>
    </source>
</evidence>
<feature type="transmembrane region" description="Helical" evidence="17">
    <location>
        <begin position="216"/>
        <end position="235"/>
    </location>
</feature>
<feature type="transmembrane region" description="Helical" evidence="17">
    <location>
        <begin position="272"/>
        <end position="294"/>
    </location>
</feature>
<dbReference type="RefSeq" id="YP_009092515.1">
    <property type="nucleotide sequence ID" value="NC_025295.1"/>
</dbReference>
<proteinExistence type="inferred from homology"/>
<dbReference type="GeneID" id="20833018"/>
<dbReference type="PANTHER" id="PTHR43507:SF20">
    <property type="entry name" value="NADH-UBIQUINONE OXIDOREDUCTASE CHAIN 4"/>
    <property type="match status" value="1"/>
</dbReference>
<dbReference type="GO" id="GO:0042773">
    <property type="term" value="P:ATP synthesis coupled electron transport"/>
    <property type="evidence" value="ECO:0007669"/>
    <property type="project" value="InterPro"/>
</dbReference>
<evidence type="ECO:0000256" key="12">
    <source>
        <dbReference type="ARBA" id="ARBA00023027"/>
    </source>
</evidence>
<dbReference type="GO" id="GO:0003954">
    <property type="term" value="F:NADH dehydrogenase activity"/>
    <property type="evidence" value="ECO:0007669"/>
    <property type="project" value="TreeGrafter"/>
</dbReference>
<accession>A0A089NEZ9</accession>
<dbReference type="InterPro" id="IPR001750">
    <property type="entry name" value="ND/Mrp_TM"/>
</dbReference>
<keyword evidence="10 17" id="KW-0249">Electron transport</keyword>
<protein>
    <recommendedName>
        <fullName evidence="5 17">NADH-ubiquinone oxidoreductase chain 4</fullName>
        <ecNumber evidence="4 17">7.1.1.2</ecNumber>
    </recommendedName>
</protein>
<feature type="transmembrane region" description="Helical" evidence="17">
    <location>
        <begin position="373"/>
        <end position="397"/>
    </location>
</feature>
<dbReference type="GO" id="GO:0008137">
    <property type="term" value="F:NADH dehydrogenase (ubiquinone) activity"/>
    <property type="evidence" value="ECO:0007669"/>
    <property type="project" value="UniProtKB-UniRule"/>
</dbReference>
<dbReference type="GO" id="GO:0031966">
    <property type="term" value="C:mitochondrial membrane"/>
    <property type="evidence" value="ECO:0007669"/>
    <property type="project" value="UniProtKB-SubCell"/>
</dbReference>
<feature type="transmembrane region" description="Helical" evidence="17">
    <location>
        <begin position="300"/>
        <end position="322"/>
    </location>
</feature>
<keyword evidence="13 17" id="KW-0830">Ubiquinone</keyword>
<evidence type="ECO:0000256" key="5">
    <source>
        <dbReference type="ARBA" id="ARBA00021006"/>
    </source>
</evidence>
<keyword evidence="11 17" id="KW-1133">Transmembrane helix</keyword>
<comment type="subcellular location">
    <subcellularLocation>
        <location evidence="2 17">Mitochondrion membrane</location>
        <topology evidence="2 17">Multi-pass membrane protein</topology>
    </subcellularLocation>
</comment>
<evidence type="ECO:0000256" key="2">
    <source>
        <dbReference type="ARBA" id="ARBA00004225"/>
    </source>
</evidence>
<evidence type="ECO:0000256" key="11">
    <source>
        <dbReference type="ARBA" id="ARBA00022989"/>
    </source>
</evidence>
<evidence type="ECO:0000256" key="15">
    <source>
        <dbReference type="ARBA" id="ARBA00023136"/>
    </source>
</evidence>
<evidence type="ECO:0000256" key="17">
    <source>
        <dbReference type="RuleBase" id="RU003297"/>
    </source>
</evidence>
<feature type="transmembrane region" description="Helical" evidence="17">
    <location>
        <begin position="418"/>
        <end position="437"/>
    </location>
</feature>
<keyword evidence="7 17" id="KW-0679">Respiratory chain</keyword>
<dbReference type="EMBL" id="KM017964">
    <property type="protein sequence ID" value="AIQ85055.1"/>
    <property type="molecule type" value="Genomic_DNA"/>
</dbReference>
<evidence type="ECO:0000256" key="9">
    <source>
        <dbReference type="ARBA" id="ARBA00022967"/>
    </source>
</evidence>
<evidence type="ECO:0000256" key="13">
    <source>
        <dbReference type="ARBA" id="ARBA00023075"/>
    </source>
</evidence>
<dbReference type="EC" id="7.1.1.2" evidence="4 17"/>
<comment type="function">
    <text evidence="17">Core subunit of the mitochondrial membrane respiratory chain NADH dehydrogenase (Complex I) which catalyzes electron transfer from NADH through the respiratory chain, using ubiquinone as an electron acceptor. Essential for the catalytic activity and assembly of complex I.</text>
</comment>
<feature type="transmembrane region" description="Helical" evidence="17">
    <location>
        <begin position="81"/>
        <end position="100"/>
    </location>
</feature>
<dbReference type="CTD" id="4538"/>
<dbReference type="Pfam" id="PF01059">
    <property type="entry name" value="Oxidored_q5_N"/>
    <property type="match status" value="1"/>
</dbReference>
<comment type="function">
    <text evidence="1">Core subunit of the mitochondrial membrane respiratory chain NADH dehydrogenase (Complex I) that is believed to belong to the minimal assembly required for catalysis. Complex I functions in the transfer of electrons from NADH to the respiratory chain. The immediate electron acceptor for the enzyme is believed to be ubiquinone.</text>
</comment>
<feature type="transmembrane region" description="Helical" evidence="17">
    <location>
        <begin position="47"/>
        <end position="69"/>
    </location>
</feature>
<evidence type="ECO:0000256" key="3">
    <source>
        <dbReference type="ARBA" id="ARBA00009025"/>
    </source>
</evidence>
<comment type="similarity">
    <text evidence="3 17">Belongs to the complex I subunit 4 family.</text>
</comment>
<reference evidence="20" key="1">
    <citation type="journal article" date="2014" name="Mitochondrial DNA">
        <title>The Complete Mitochondrial Genome of the Antarctic barnacle Lepas australis (Crustacea, Maxillopoda, Cirripedea).</title>
        <authorList>
            <person name="BaeK Y.-S."/>
            <person name="Kim I.-H."/>
            <person name="Min G.-S."/>
            <person name="Choi H.-G."/>
            <person name="Kim S."/>
        </authorList>
    </citation>
    <scope>NUCLEOTIDE SEQUENCE</scope>
</reference>
<feature type="transmembrane region" description="Helical" evidence="17">
    <location>
        <begin position="139"/>
        <end position="162"/>
    </location>
</feature>
<feature type="transmembrane region" description="Helical" evidence="17">
    <location>
        <begin position="241"/>
        <end position="265"/>
    </location>
</feature>
<dbReference type="PANTHER" id="PTHR43507">
    <property type="entry name" value="NADH-UBIQUINONE OXIDOREDUCTASE CHAIN 4"/>
    <property type="match status" value="1"/>
</dbReference>
<keyword evidence="15 17" id="KW-0472">Membrane</keyword>
<dbReference type="GO" id="GO:0048039">
    <property type="term" value="F:ubiquinone binding"/>
    <property type="evidence" value="ECO:0007669"/>
    <property type="project" value="TreeGrafter"/>
</dbReference>
<dbReference type="Pfam" id="PF00361">
    <property type="entry name" value="Proton_antipo_M"/>
    <property type="match status" value="1"/>
</dbReference>
<keyword evidence="9" id="KW-1278">Translocase</keyword>
<evidence type="ECO:0000256" key="16">
    <source>
        <dbReference type="ARBA" id="ARBA00049551"/>
    </source>
</evidence>
<evidence type="ECO:0000256" key="14">
    <source>
        <dbReference type="ARBA" id="ARBA00023128"/>
    </source>
</evidence>
<evidence type="ECO:0000259" key="18">
    <source>
        <dbReference type="Pfam" id="PF00361"/>
    </source>
</evidence>
<dbReference type="AlphaFoldDB" id="A0A089NEZ9"/>